<accession>A0A933L846</accession>
<evidence type="ECO:0000313" key="2">
    <source>
        <dbReference type="EMBL" id="MBI4924116.1"/>
    </source>
</evidence>
<comment type="caution">
    <text evidence="2">The sequence shown here is derived from an EMBL/GenBank/DDBJ whole genome shotgun (WGS) entry which is preliminary data.</text>
</comment>
<proteinExistence type="predicted"/>
<reference evidence="2" key="1">
    <citation type="submission" date="2020-07" db="EMBL/GenBank/DDBJ databases">
        <title>Huge and variable diversity of episymbiotic CPR bacteria and DPANN archaea in groundwater ecosystems.</title>
        <authorList>
            <person name="He C.Y."/>
            <person name="Keren R."/>
            <person name="Whittaker M."/>
            <person name="Farag I.F."/>
            <person name="Doudna J."/>
            <person name="Cate J.H.D."/>
            <person name="Banfield J.F."/>
        </authorList>
    </citation>
    <scope>NUCLEOTIDE SEQUENCE</scope>
    <source>
        <strain evidence="2">NC_groundwater_1586_Pr3_B-0.1um_66_15</strain>
    </source>
</reference>
<dbReference type="AlphaFoldDB" id="A0A933L846"/>
<evidence type="ECO:0000256" key="1">
    <source>
        <dbReference type="SAM" id="SignalP"/>
    </source>
</evidence>
<evidence type="ECO:0000313" key="3">
    <source>
        <dbReference type="Proteomes" id="UP000782610"/>
    </source>
</evidence>
<keyword evidence="1" id="KW-0732">Signal</keyword>
<sequence>MLRFFIAAMALLLVTDVTHANTITDCTAVNDKATASAASGLTTTLSTSGKTCTFTIEGSSTKSSSDTQTFQFGAALKDFARTTVFNPGQVPSDDTFEKLLFTPFFADNVPAEFREPLSDVVQQVYARCLETPISERMEFSIDPNATVPAGCGVITQRETPADITLPGTEGSVQVTPSEPVVVISIQVQGTAFYTIMSLSRLRVEANN</sequence>
<organism evidence="2 3">
    <name type="scientific">Devosia nanyangense</name>
    <dbReference type="NCBI Taxonomy" id="1228055"/>
    <lineage>
        <taxon>Bacteria</taxon>
        <taxon>Pseudomonadati</taxon>
        <taxon>Pseudomonadota</taxon>
        <taxon>Alphaproteobacteria</taxon>
        <taxon>Hyphomicrobiales</taxon>
        <taxon>Devosiaceae</taxon>
        <taxon>Devosia</taxon>
    </lineage>
</organism>
<dbReference type="Proteomes" id="UP000782610">
    <property type="component" value="Unassembled WGS sequence"/>
</dbReference>
<gene>
    <name evidence="2" type="ORF">HY834_20465</name>
</gene>
<dbReference type="EMBL" id="JACRAF010000069">
    <property type="protein sequence ID" value="MBI4924116.1"/>
    <property type="molecule type" value="Genomic_DNA"/>
</dbReference>
<protein>
    <submittedName>
        <fullName evidence="2">Uncharacterized protein</fullName>
    </submittedName>
</protein>
<feature type="signal peptide" evidence="1">
    <location>
        <begin position="1"/>
        <end position="20"/>
    </location>
</feature>
<feature type="chain" id="PRO_5037325127" evidence="1">
    <location>
        <begin position="21"/>
        <end position="207"/>
    </location>
</feature>
<name>A0A933L846_9HYPH</name>